<dbReference type="InterPro" id="IPR048263">
    <property type="entry name" value="Arb2"/>
</dbReference>
<dbReference type="GeneID" id="25975023"/>
<dbReference type="GO" id="GO:0005840">
    <property type="term" value="C:ribosome"/>
    <property type="evidence" value="ECO:0007669"/>
    <property type="project" value="UniProtKB-KW"/>
</dbReference>
<dbReference type="GO" id="GO:0005634">
    <property type="term" value="C:nucleus"/>
    <property type="evidence" value="ECO:0007669"/>
    <property type="project" value="TreeGrafter"/>
</dbReference>
<dbReference type="GO" id="GO:0031048">
    <property type="term" value="P:regulatory ncRNA-mediated heterochromatin formation"/>
    <property type="evidence" value="ECO:0007669"/>
    <property type="project" value="TreeGrafter"/>
</dbReference>
<dbReference type="InterPro" id="IPR018271">
    <property type="entry name" value="Ribosomal_uS14_CS"/>
</dbReference>
<dbReference type="GO" id="GO:0003735">
    <property type="term" value="F:structural constituent of ribosome"/>
    <property type="evidence" value="ECO:0007669"/>
    <property type="project" value="InterPro"/>
</dbReference>
<dbReference type="GO" id="GO:0035197">
    <property type="term" value="F:siRNA binding"/>
    <property type="evidence" value="ECO:0007669"/>
    <property type="project" value="TreeGrafter"/>
</dbReference>
<comment type="similarity">
    <text evidence="1">Belongs to the universal ribosomal protein uS14 family.</text>
</comment>
<dbReference type="RefSeq" id="XP_014171507.1">
    <property type="nucleotide sequence ID" value="XM_014316032.1"/>
</dbReference>
<evidence type="ECO:0000256" key="4">
    <source>
        <dbReference type="SAM" id="MobiDB-lite"/>
    </source>
</evidence>
<dbReference type="eggNOG" id="KOG1741">
    <property type="taxonomic scope" value="Eukaryota"/>
</dbReference>
<evidence type="ECO:0000256" key="2">
    <source>
        <dbReference type="ARBA" id="ARBA00022980"/>
    </source>
</evidence>
<dbReference type="SUPFAM" id="SSF57716">
    <property type="entry name" value="Glucocorticoid receptor-like (DNA-binding domain)"/>
    <property type="match status" value="1"/>
</dbReference>
<proteinExistence type="inferred from homology"/>
<dbReference type="NCBIfam" id="NF006477">
    <property type="entry name" value="PRK08881.1"/>
    <property type="match status" value="1"/>
</dbReference>
<accession>F0XJ56</accession>
<dbReference type="Proteomes" id="UP000007796">
    <property type="component" value="Unassembled WGS sequence"/>
</dbReference>
<gene>
    <name evidence="6" type="ORF">CMQ_2074</name>
</gene>
<dbReference type="FunFam" id="1.10.287.1480:FF:000001">
    <property type="entry name" value="30S ribosomal protein S14"/>
    <property type="match status" value="1"/>
</dbReference>
<keyword evidence="3" id="KW-0687">Ribonucleoprotein</keyword>
<protein>
    <submittedName>
        <fullName evidence="6">Mitochondrial 40S ribosomal protein mrp2</fullName>
    </submittedName>
</protein>
<sequence length="535" mass="59362">MSMFRPKKLDLGCYVNIRVIRDHAKRLAFESFEAERQALRHVIRNTTLPARTRAEAQLQLTQLPAYSRPSQIRNRCILGGKTRGILRDFKLSRYNFRIQALSGGIPGVRKASLPEDSSFPEDLEKLGYYVNEDDEIRNIQDPRFYFKYFINRNMYYNDRQRFAFGCTCSSSFFFFRSFFCSDTWLRPAATNSLVYDRLAKLGLRPVRLPLGAAADEPHVTVLATDDLATAGRIVLFVGETVQDIGILARRIVGGAGGINKGSLVSMVEAVRKEQTEHRAPAILVFNPGQLFWWPQGGRALSLPARQGMPRPSAAHYPPRTLPGINSVPGHATADEHVASVFRDLLAPLLPPPRLTVIAIAGGADALEGFLDQADNWRRWGPHMDSLALLGGLYEATDVKTNGFRQFLRKRARAYIPSTAPVDMPISGPDGNDQTMRSTRFGCPVHSSGTSWLTELMFIDAQDAILAWGRAVADNPGYENAQMEITYAEEAMAEVENTWVGYEGGVDQTAAADDVEKTADKLSVEDSSTDGSSVHV</sequence>
<dbReference type="STRING" id="655863.F0XJ56"/>
<keyword evidence="2 6" id="KW-0689">Ribosomal protein</keyword>
<dbReference type="Pfam" id="PF00253">
    <property type="entry name" value="Ribosomal_S14"/>
    <property type="match status" value="1"/>
</dbReference>
<reference evidence="6 7" key="1">
    <citation type="journal article" date="2011" name="Proc. Natl. Acad. Sci. U.S.A.">
        <title>Genome and transcriptome analyses of the mountain pine beetle-fungal symbiont Grosmannia clavigera, a lodgepole pine pathogen.</title>
        <authorList>
            <person name="DiGuistini S."/>
            <person name="Wang Y."/>
            <person name="Liao N.Y."/>
            <person name="Taylor G."/>
            <person name="Tanguay P."/>
            <person name="Feau N."/>
            <person name="Henrissat B."/>
            <person name="Chan S.K."/>
            <person name="Hesse-Orce U."/>
            <person name="Alamouti S.M."/>
            <person name="Tsui C.K.M."/>
            <person name="Docking R.T."/>
            <person name="Levasseur A."/>
            <person name="Haridas S."/>
            <person name="Robertson G."/>
            <person name="Birol I."/>
            <person name="Holt R.A."/>
            <person name="Marra M.A."/>
            <person name="Hamelin R.C."/>
            <person name="Hirst M."/>
            <person name="Jones S.J.M."/>
            <person name="Bohlmann J."/>
            <person name="Breuil C."/>
        </authorList>
    </citation>
    <scope>NUCLEOTIDE SEQUENCE [LARGE SCALE GENOMIC DNA]</scope>
    <source>
        <strain evidence="7">kw1407 / UAMH 11150</strain>
    </source>
</reference>
<dbReference type="GO" id="GO:1990904">
    <property type="term" value="C:ribonucleoprotein complex"/>
    <property type="evidence" value="ECO:0007669"/>
    <property type="project" value="UniProtKB-KW"/>
</dbReference>
<dbReference type="Pfam" id="PF22749">
    <property type="entry name" value="Arb2"/>
    <property type="match status" value="1"/>
</dbReference>
<dbReference type="GO" id="GO:0006412">
    <property type="term" value="P:translation"/>
    <property type="evidence" value="ECO:0007669"/>
    <property type="project" value="InterPro"/>
</dbReference>
<keyword evidence="7" id="KW-1185">Reference proteome</keyword>
<evidence type="ECO:0000259" key="5">
    <source>
        <dbReference type="Pfam" id="PF22749"/>
    </source>
</evidence>
<dbReference type="InParanoid" id="F0XJ56"/>
<evidence type="ECO:0000256" key="1">
    <source>
        <dbReference type="ARBA" id="ARBA00009083"/>
    </source>
</evidence>
<name>F0XJ56_GROCL</name>
<feature type="domain" description="Arb2" evidence="5">
    <location>
        <begin position="119"/>
        <end position="421"/>
    </location>
</feature>
<dbReference type="PROSITE" id="PS00527">
    <property type="entry name" value="RIBOSOMAL_S14"/>
    <property type="match status" value="1"/>
</dbReference>
<feature type="region of interest" description="Disordered" evidence="4">
    <location>
        <begin position="516"/>
        <end position="535"/>
    </location>
</feature>
<feature type="compositionally biased region" description="Polar residues" evidence="4">
    <location>
        <begin position="524"/>
        <end position="535"/>
    </location>
</feature>
<dbReference type="EMBL" id="GL629782">
    <property type="protein sequence ID" value="EFX02025.1"/>
    <property type="molecule type" value="Genomic_DNA"/>
</dbReference>
<dbReference type="OrthoDB" id="421951at2759"/>
<dbReference type="PANTHER" id="PTHR21357:SF4">
    <property type="entry name" value="FAM172 FAMILY PROTEIN HOMOLOG CG10038"/>
    <property type="match status" value="1"/>
</dbReference>
<dbReference type="InterPro" id="IPR053858">
    <property type="entry name" value="Arb2_dom"/>
</dbReference>
<evidence type="ECO:0000313" key="6">
    <source>
        <dbReference type="EMBL" id="EFX02025.1"/>
    </source>
</evidence>
<dbReference type="GO" id="GO:0005737">
    <property type="term" value="C:cytoplasm"/>
    <property type="evidence" value="ECO:0007669"/>
    <property type="project" value="UniProtKB-ARBA"/>
</dbReference>
<organism evidence="7">
    <name type="scientific">Grosmannia clavigera (strain kw1407 / UAMH 11150)</name>
    <name type="common">Blue stain fungus</name>
    <name type="synonym">Graphiocladiella clavigera</name>
    <dbReference type="NCBI Taxonomy" id="655863"/>
    <lineage>
        <taxon>Eukaryota</taxon>
        <taxon>Fungi</taxon>
        <taxon>Dikarya</taxon>
        <taxon>Ascomycota</taxon>
        <taxon>Pezizomycotina</taxon>
        <taxon>Sordariomycetes</taxon>
        <taxon>Sordariomycetidae</taxon>
        <taxon>Ophiostomatales</taxon>
        <taxon>Ophiostomataceae</taxon>
        <taxon>Leptographium</taxon>
    </lineage>
</organism>
<dbReference type="PANTHER" id="PTHR21357">
    <property type="entry name" value="FAM172 FAMILY PROTEIN HOMOLOG CG10038"/>
    <property type="match status" value="1"/>
</dbReference>
<dbReference type="InterPro" id="IPR001209">
    <property type="entry name" value="Ribosomal_uS14"/>
</dbReference>
<evidence type="ECO:0000256" key="3">
    <source>
        <dbReference type="ARBA" id="ARBA00023274"/>
    </source>
</evidence>
<dbReference type="Gene3D" id="1.10.287.1480">
    <property type="match status" value="1"/>
</dbReference>
<dbReference type="AlphaFoldDB" id="F0XJ56"/>
<evidence type="ECO:0000313" key="7">
    <source>
        <dbReference type="Proteomes" id="UP000007796"/>
    </source>
</evidence>
<dbReference type="HOGENOM" id="CLU_027515_0_1_1"/>